<dbReference type="Gene3D" id="2.30.320.10">
    <property type="entry name" value="YwqG-like"/>
    <property type="match status" value="1"/>
</dbReference>
<sequence>MAGVLSFFGGLFARQPRETPPPTERVQAILDRIHAEARPCLHLVPGGAGQTRFGGAPEIAGDWPRFGGRPMAHLARMDLVEIRAAGGPDWLPAEGRLHVFLDMGLRAQNFEPEQPGACVVRWETGAVAPLGLPEDLAPRSRITPFPLTFQPRTSFADERVGIDWKSLTRDEERTLDAAILGFLSPEPAHQVGGYPGNLQWDGMEIQCAAATARDGDIRNLGEEEPTPADLEAARDWRLLLQVDSDPAAGFDWIQGGRLYFWVREADARAGDFTRVFVIAQFL</sequence>
<dbReference type="RefSeq" id="WP_110449321.1">
    <property type="nucleotide sequence ID" value="NZ_CP029479.1"/>
</dbReference>
<proteinExistence type="predicted"/>
<reference evidence="2" key="1">
    <citation type="submission" date="2018-05" db="EMBL/GenBank/DDBJ databases">
        <title>Genome sequencing of Phenylobacterium sp. HYN0004.</title>
        <authorList>
            <person name="Yi H."/>
            <person name="Baek C."/>
        </authorList>
    </citation>
    <scope>NUCLEOTIDE SEQUENCE [LARGE SCALE GENOMIC DNA]</scope>
    <source>
        <strain evidence="2">HYN0004</strain>
    </source>
</reference>
<evidence type="ECO:0000313" key="2">
    <source>
        <dbReference type="Proteomes" id="UP000247763"/>
    </source>
</evidence>
<dbReference type="InterPro" id="IPR035948">
    <property type="entry name" value="YwqG-like_sf"/>
</dbReference>
<organism evidence="1 2">
    <name type="scientific">Phenylobacterium parvum</name>
    <dbReference type="NCBI Taxonomy" id="2201350"/>
    <lineage>
        <taxon>Bacteria</taxon>
        <taxon>Pseudomonadati</taxon>
        <taxon>Pseudomonadota</taxon>
        <taxon>Alphaproteobacteria</taxon>
        <taxon>Caulobacterales</taxon>
        <taxon>Caulobacteraceae</taxon>
        <taxon>Phenylobacterium</taxon>
    </lineage>
</organism>
<gene>
    <name evidence="1" type="ORF">HYN04_02625</name>
</gene>
<dbReference type="OrthoDB" id="8376466at2"/>
<dbReference type="EMBL" id="CP029479">
    <property type="protein sequence ID" value="AWM76752.1"/>
    <property type="molecule type" value="Genomic_DNA"/>
</dbReference>
<name>A0A2Z3HNB7_9CAUL</name>
<dbReference type="AlphaFoldDB" id="A0A2Z3HNB7"/>
<dbReference type="Pfam" id="PF09234">
    <property type="entry name" value="DUF1963"/>
    <property type="match status" value="1"/>
</dbReference>
<protein>
    <recommendedName>
        <fullName evidence="3">DUF1963 domain-containing protein</fullName>
    </recommendedName>
</protein>
<dbReference type="KEGG" id="phb:HYN04_02625"/>
<evidence type="ECO:0000313" key="1">
    <source>
        <dbReference type="EMBL" id="AWM76752.1"/>
    </source>
</evidence>
<evidence type="ECO:0008006" key="3">
    <source>
        <dbReference type="Google" id="ProtNLM"/>
    </source>
</evidence>
<dbReference type="InterPro" id="IPR015315">
    <property type="entry name" value="DUF1963"/>
</dbReference>
<accession>A0A2Z3HNB7</accession>
<dbReference type="SUPFAM" id="SSF103032">
    <property type="entry name" value="Hypothetical protein YwqG"/>
    <property type="match status" value="1"/>
</dbReference>
<dbReference type="PANTHER" id="PTHR36436:SF6">
    <property type="entry name" value="SLL5081 PROTEIN"/>
    <property type="match status" value="1"/>
</dbReference>
<keyword evidence="2" id="KW-1185">Reference proteome</keyword>
<dbReference type="PANTHER" id="PTHR36436">
    <property type="entry name" value="SLL5081 PROTEIN"/>
    <property type="match status" value="1"/>
</dbReference>
<dbReference type="Proteomes" id="UP000247763">
    <property type="component" value="Chromosome"/>
</dbReference>